<evidence type="ECO:0000256" key="1">
    <source>
        <dbReference type="ARBA" id="ARBA00001957"/>
    </source>
</evidence>
<gene>
    <name evidence="5" type="ORF">BV926_22985</name>
</gene>
<dbReference type="FunFam" id="1.10.1200.10:FF:000016">
    <property type="entry name" value="Non-ribosomal peptide synthase"/>
    <property type="match status" value="1"/>
</dbReference>
<dbReference type="InterPro" id="IPR045851">
    <property type="entry name" value="AMP-bd_C_sf"/>
</dbReference>
<keyword evidence="2" id="KW-0596">Phosphopantetheine</keyword>
<dbReference type="SUPFAM" id="SSF47336">
    <property type="entry name" value="ACP-like"/>
    <property type="match status" value="1"/>
</dbReference>
<dbReference type="FunFam" id="3.40.50.12780:FF:000012">
    <property type="entry name" value="Non-ribosomal peptide synthetase"/>
    <property type="match status" value="1"/>
</dbReference>
<dbReference type="PANTHER" id="PTHR45527:SF1">
    <property type="entry name" value="FATTY ACID SYNTHASE"/>
    <property type="match status" value="1"/>
</dbReference>
<evidence type="ECO:0000259" key="4">
    <source>
        <dbReference type="PROSITE" id="PS50075"/>
    </source>
</evidence>
<evidence type="ECO:0000256" key="3">
    <source>
        <dbReference type="ARBA" id="ARBA00022553"/>
    </source>
</evidence>
<dbReference type="Gene3D" id="2.30.38.10">
    <property type="entry name" value="Luciferase, Domain 3"/>
    <property type="match status" value="1"/>
</dbReference>
<dbReference type="GO" id="GO:0072330">
    <property type="term" value="P:monocarboxylic acid biosynthetic process"/>
    <property type="evidence" value="ECO:0007669"/>
    <property type="project" value="UniProtKB-ARBA"/>
</dbReference>
<dbReference type="InterPro" id="IPR006162">
    <property type="entry name" value="Ppantetheine_attach_site"/>
</dbReference>
<dbReference type="PROSITE" id="PS50075">
    <property type="entry name" value="CARRIER"/>
    <property type="match status" value="1"/>
</dbReference>
<dbReference type="SUPFAM" id="SSF56801">
    <property type="entry name" value="Acetyl-CoA synthetase-like"/>
    <property type="match status" value="1"/>
</dbReference>
<dbReference type="NCBIfam" id="TIGR01733">
    <property type="entry name" value="AA-adenyl-dom"/>
    <property type="match status" value="1"/>
</dbReference>
<keyword evidence="3" id="KW-0597">Phosphoprotein</keyword>
<organism evidence="5 6">
    <name type="scientific">Pectobacterium odoriferum</name>
    <dbReference type="NCBI Taxonomy" id="78398"/>
    <lineage>
        <taxon>Bacteria</taxon>
        <taxon>Pseudomonadati</taxon>
        <taxon>Pseudomonadota</taxon>
        <taxon>Gammaproteobacteria</taxon>
        <taxon>Enterobacterales</taxon>
        <taxon>Pectobacteriaceae</taxon>
        <taxon>Pectobacterium</taxon>
    </lineage>
</organism>
<dbReference type="FunFam" id="3.40.50.980:FF:000001">
    <property type="entry name" value="Non-ribosomal peptide synthetase"/>
    <property type="match status" value="1"/>
</dbReference>
<dbReference type="SUPFAM" id="SSF52777">
    <property type="entry name" value="CoA-dependent acyltransferases"/>
    <property type="match status" value="1"/>
</dbReference>
<dbReference type="InterPro" id="IPR009081">
    <property type="entry name" value="PP-bd_ACP"/>
</dbReference>
<evidence type="ECO:0000313" key="6">
    <source>
        <dbReference type="Proteomes" id="UP000237274"/>
    </source>
</evidence>
<dbReference type="PANTHER" id="PTHR45527">
    <property type="entry name" value="NONRIBOSOMAL PEPTIDE SYNTHETASE"/>
    <property type="match status" value="1"/>
</dbReference>
<dbReference type="Pfam" id="PF13193">
    <property type="entry name" value="AMP-binding_C"/>
    <property type="match status" value="1"/>
</dbReference>
<protein>
    <recommendedName>
        <fullName evidence="4">Carrier domain-containing protein</fullName>
    </recommendedName>
</protein>
<dbReference type="InterPro" id="IPR020845">
    <property type="entry name" value="AMP-binding_CS"/>
</dbReference>
<comment type="cofactor">
    <cofactor evidence="1">
        <name>pantetheine 4'-phosphate</name>
        <dbReference type="ChEBI" id="CHEBI:47942"/>
    </cofactor>
</comment>
<dbReference type="SMART" id="SM00823">
    <property type="entry name" value="PKS_PP"/>
    <property type="match status" value="1"/>
</dbReference>
<dbReference type="AlphaFoldDB" id="A0ABD6VJD9"/>
<dbReference type="Gene3D" id="3.30.559.30">
    <property type="entry name" value="Nonribosomal peptide synthetase, condensation domain"/>
    <property type="match status" value="1"/>
</dbReference>
<dbReference type="Gene3D" id="3.40.50.980">
    <property type="match status" value="2"/>
</dbReference>
<proteinExistence type="predicted"/>
<dbReference type="RefSeq" id="WP_103182646.1">
    <property type="nucleotide sequence ID" value="NZ_MTAH01000042.1"/>
</dbReference>
<dbReference type="Pfam" id="PF00668">
    <property type="entry name" value="Condensation"/>
    <property type="match status" value="1"/>
</dbReference>
<dbReference type="InterPro" id="IPR001242">
    <property type="entry name" value="Condensation_dom"/>
</dbReference>
<sequence>MFVNTQALRVDLSASPDTGALLAQVKTASLAAQSHADIPFEQVVEAVAPARSLSYSPLFQVLLVLQNTPDKTLALPGLTLSPLPNEMTTAQFDLSLDLCETDEEIKGTLFYATALFDEVTVRRYLGYWQALLRGMTDNADQPVRSLPILPEAERRQVLVDFNATDVAFPQLAGVHLLVEAQAAQRPNAVAVACGEQTLSYAELNAKANQLAHWLIGHGVRPDDRVAICVTRGAGMVVALLAVLKAGGAYVPLDPAYPAERLSYMLEDSSPVALLVDDPRRLVLDGSNHPPIFDLERDASLWSGLPQRNPAPESLGLTSRHLAYVIYTSGSTGRPKGIAMPHAPLLNLIHWQISRSATATLQFASFGFDVCFQETLSALASGGVLAIVTNDVRLDMPRLARFIKDHGVQRAFIPPALLQALARSNKEQACEIEVAEVITSGEALHATEEIRALFADAGRSQLRNQYGPAETHVVTEYTCPDTVSEWPSLPPIGRPIANTHIYILDEGGEPVPVGVAGEIYIGGGVARGYLNLPDLTAERFLADPFSSKPEARMYKTGDLGCWRADGNIDYLGRNDFQVKIRGFRIELGEIENCLRGHDAVEEALVVAQGESGEKRLVAYYRGDANADALRTYVSSHLPDYMMPAAWIALEEFPLTQNGKVNRQALPTPDDTAFVHTAYEAPEGETEETLAFIWQSLLGVDRVGRHDNFFELGGHSLLAVRLISRVRAELDVEVPLADLFACPTLLAFSERIIDISIDQFDNDALLEMTELLEETNHE</sequence>
<dbReference type="InterPro" id="IPR023213">
    <property type="entry name" value="CAT-like_dom_sf"/>
</dbReference>
<dbReference type="GO" id="GO:0044550">
    <property type="term" value="P:secondary metabolite biosynthetic process"/>
    <property type="evidence" value="ECO:0007669"/>
    <property type="project" value="UniProtKB-ARBA"/>
</dbReference>
<evidence type="ECO:0000256" key="2">
    <source>
        <dbReference type="ARBA" id="ARBA00022450"/>
    </source>
</evidence>
<dbReference type="EMBL" id="MTAO01000044">
    <property type="protein sequence ID" value="POE21494.1"/>
    <property type="molecule type" value="Genomic_DNA"/>
</dbReference>
<dbReference type="FunFam" id="3.30.300.30:FF:000010">
    <property type="entry name" value="Enterobactin synthetase component F"/>
    <property type="match status" value="1"/>
</dbReference>
<comment type="caution">
    <text evidence="5">The sequence shown here is derived from an EMBL/GenBank/DDBJ whole genome shotgun (WGS) entry which is preliminary data.</text>
</comment>
<accession>A0ABD6VJD9</accession>
<evidence type="ECO:0000313" key="5">
    <source>
        <dbReference type="EMBL" id="POE21494.1"/>
    </source>
</evidence>
<dbReference type="InterPro" id="IPR010071">
    <property type="entry name" value="AA_adenyl_dom"/>
</dbReference>
<dbReference type="PROSITE" id="PS00455">
    <property type="entry name" value="AMP_BINDING"/>
    <property type="match status" value="1"/>
</dbReference>
<dbReference type="InterPro" id="IPR029058">
    <property type="entry name" value="AB_hydrolase_fold"/>
</dbReference>
<dbReference type="FunFam" id="2.30.38.10:FF:000001">
    <property type="entry name" value="Non-ribosomal peptide synthetase PvdI"/>
    <property type="match status" value="1"/>
</dbReference>
<dbReference type="Gene3D" id="3.30.559.10">
    <property type="entry name" value="Chloramphenicol acetyltransferase-like domain"/>
    <property type="match status" value="1"/>
</dbReference>
<dbReference type="PROSITE" id="PS00012">
    <property type="entry name" value="PHOSPHOPANTETHEINE"/>
    <property type="match status" value="1"/>
</dbReference>
<reference evidence="5 6" key="1">
    <citation type="submission" date="2017-01" db="EMBL/GenBank/DDBJ databases">
        <title>Comparative Genomics of 38 Pectobacterium strains comprising three species revealed the characteristics of Pectobacterium carotovorum.</title>
        <authorList>
            <person name="Xie H."/>
            <person name="Ma Y."/>
            <person name="Li X."/>
        </authorList>
    </citation>
    <scope>NUCLEOTIDE SEQUENCE [LARGE SCALE GENOMIC DNA]</scope>
    <source>
        <strain evidence="5 6">Q142</strain>
    </source>
</reference>
<feature type="domain" description="Carrier" evidence="4">
    <location>
        <begin position="679"/>
        <end position="754"/>
    </location>
</feature>
<dbReference type="Pfam" id="PF00501">
    <property type="entry name" value="AMP-binding"/>
    <property type="match status" value="1"/>
</dbReference>
<dbReference type="CDD" id="cd17651">
    <property type="entry name" value="A_NRPS_VisG_like"/>
    <property type="match status" value="1"/>
</dbReference>
<dbReference type="GO" id="GO:0043041">
    <property type="term" value="P:amino acid activation for nonribosomal peptide biosynthetic process"/>
    <property type="evidence" value="ECO:0007669"/>
    <property type="project" value="UniProtKB-ARBA"/>
</dbReference>
<dbReference type="Gene3D" id="3.30.300.30">
    <property type="match status" value="1"/>
</dbReference>
<name>A0ABD6VJD9_9GAMM</name>
<dbReference type="InterPro" id="IPR036736">
    <property type="entry name" value="ACP-like_sf"/>
</dbReference>
<dbReference type="InterPro" id="IPR000873">
    <property type="entry name" value="AMP-dep_synth/lig_dom"/>
</dbReference>
<dbReference type="InterPro" id="IPR020806">
    <property type="entry name" value="PKS_PP-bd"/>
</dbReference>
<dbReference type="InterPro" id="IPR025110">
    <property type="entry name" value="AMP-bd_C"/>
</dbReference>
<dbReference type="Pfam" id="PF00550">
    <property type="entry name" value="PP-binding"/>
    <property type="match status" value="1"/>
</dbReference>
<dbReference type="Proteomes" id="UP000237274">
    <property type="component" value="Unassembled WGS sequence"/>
</dbReference>
<dbReference type="Gene3D" id="3.40.50.1820">
    <property type="entry name" value="alpha/beta hydrolase"/>
    <property type="match status" value="1"/>
</dbReference>